<organism evidence="2 3">
    <name type="scientific">Ilex paraguariensis</name>
    <name type="common">yerba mate</name>
    <dbReference type="NCBI Taxonomy" id="185542"/>
    <lineage>
        <taxon>Eukaryota</taxon>
        <taxon>Viridiplantae</taxon>
        <taxon>Streptophyta</taxon>
        <taxon>Embryophyta</taxon>
        <taxon>Tracheophyta</taxon>
        <taxon>Spermatophyta</taxon>
        <taxon>Magnoliopsida</taxon>
        <taxon>eudicotyledons</taxon>
        <taxon>Gunneridae</taxon>
        <taxon>Pentapetalae</taxon>
        <taxon>asterids</taxon>
        <taxon>campanulids</taxon>
        <taxon>Aquifoliales</taxon>
        <taxon>Aquifoliaceae</taxon>
        <taxon>Ilex</taxon>
    </lineage>
</organism>
<sequence>MKNPRSSRALFAMKVQKEALNKWYCRNAGLQNADAKNPKRFQEAESSVAEEPPLKGKEPQRLEGIEMALKQHMINCPLEADQRDYEDLEREEQTQEVEEAKMSPTVFFIKMVEEQQLQSPQEVISESS</sequence>
<reference evidence="2 3" key="1">
    <citation type="submission" date="2024-02" db="EMBL/GenBank/DDBJ databases">
        <authorList>
            <person name="Vignale AGUSTIN F."/>
            <person name="Sosa J E."/>
            <person name="Modenutti C."/>
        </authorList>
    </citation>
    <scope>NUCLEOTIDE SEQUENCE [LARGE SCALE GENOMIC DNA]</scope>
</reference>
<proteinExistence type="predicted"/>
<feature type="region of interest" description="Disordered" evidence="1">
    <location>
        <begin position="34"/>
        <end position="58"/>
    </location>
</feature>
<protein>
    <submittedName>
        <fullName evidence="2">Uncharacterized protein</fullName>
    </submittedName>
</protein>
<dbReference type="Proteomes" id="UP001642360">
    <property type="component" value="Unassembled WGS sequence"/>
</dbReference>
<accession>A0ABC8SGS1</accession>
<evidence type="ECO:0000313" key="2">
    <source>
        <dbReference type="EMBL" id="CAK9156320.1"/>
    </source>
</evidence>
<evidence type="ECO:0000256" key="1">
    <source>
        <dbReference type="SAM" id="MobiDB-lite"/>
    </source>
</evidence>
<comment type="caution">
    <text evidence="2">The sequence shown here is derived from an EMBL/GenBank/DDBJ whole genome shotgun (WGS) entry which is preliminary data.</text>
</comment>
<name>A0ABC8SGS1_9AQUA</name>
<evidence type="ECO:0000313" key="3">
    <source>
        <dbReference type="Proteomes" id="UP001642360"/>
    </source>
</evidence>
<keyword evidence="3" id="KW-1185">Reference proteome</keyword>
<dbReference type="AlphaFoldDB" id="A0ABC8SGS1"/>
<gene>
    <name evidence="2" type="ORF">ILEXP_LOCUS24824</name>
</gene>
<dbReference type="EMBL" id="CAUOFW020002835">
    <property type="protein sequence ID" value="CAK9156320.1"/>
    <property type="molecule type" value="Genomic_DNA"/>
</dbReference>